<keyword evidence="2" id="KW-1185">Reference proteome</keyword>
<name>A0ACC0BVE1_CATRO</name>
<organism evidence="1 2">
    <name type="scientific">Catharanthus roseus</name>
    <name type="common">Madagascar periwinkle</name>
    <name type="synonym">Vinca rosea</name>
    <dbReference type="NCBI Taxonomy" id="4058"/>
    <lineage>
        <taxon>Eukaryota</taxon>
        <taxon>Viridiplantae</taxon>
        <taxon>Streptophyta</taxon>
        <taxon>Embryophyta</taxon>
        <taxon>Tracheophyta</taxon>
        <taxon>Spermatophyta</taxon>
        <taxon>Magnoliopsida</taxon>
        <taxon>eudicotyledons</taxon>
        <taxon>Gunneridae</taxon>
        <taxon>Pentapetalae</taxon>
        <taxon>asterids</taxon>
        <taxon>lamiids</taxon>
        <taxon>Gentianales</taxon>
        <taxon>Apocynaceae</taxon>
        <taxon>Rauvolfioideae</taxon>
        <taxon>Vinceae</taxon>
        <taxon>Catharanthinae</taxon>
        <taxon>Catharanthus</taxon>
    </lineage>
</organism>
<evidence type="ECO:0000313" key="1">
    <source>
        <dbReference type="EMBL" id="KAI5676643.1"/>
    </source>
</evidence>
<reference evidence="2" key="1">
    <citation type="journal article" date="2023" name="Nat. Plants">
        <title>Single-cell RNA sequencing provides a high-resolution roadmap for understanding the multicellular compartmentation of specialized metabolism.</title>
        <authorList>
            <person name="Sun S."/>
            <person name="Shen X."/>
            <person name="Li Y."/>
            <person name="Li Y."/>
            <person name="Wang S."/>
            <person name="Li R."/>
            <person name="Zhang H."/>
            <person name="Shen G."/>
            <person name="Guo B."/>
            <person name="Wei J."/>
            <person name="Xu J."/>
            <person name="St-Pierre B."/>
            <person name="Chen S."/>
            <person name="Sun C."/>
        </authorList>
    </citation>
    <scope>NUCLEOTIDE SEQUENCE [LARGE SCALE GENOMIC DNA]</scope>
</reference>
<evidence type="ECO:0000313" key="2">
    <source>
        <dbReference type="Proteomes" id="UP001060085"/>
    </source>
</evidence>
<proteinExistence type="predicted"/>
<comment type="caution">
    <text evidence="1">The sequence shown here is derived from an EMBL/GenBank/DDBJ whole genome shotgun (WGS) entry which is preliminary data.</text>
</comment>
<sequence>MKVGACFGLVSSAKRIESITYCNPSLCFSPTSEIPTLNLEGGGEDSSSVHIVGEIERIRGVGIRKRQKGKIGITVVSQWYEPYSKTDEDRKAKDRALDFQLGW</sequence>
<dbReference type="Proteomes" id="UP001060085">
    <property type="component" value="Linkage Group LG02"/>
</dbReference>
<accession>A0ACC0BVE1</accession>
<protein>
    <submittedName>
        <fullName evidence="1">Uncharacterized protein</fullName>
    </submittedName>
</protein>
<gene>
    <name evidence="1" type="ORF">M9H77_07593</name>
</gene>
<dbReference type="EMBL" id="CM044702">
    <property type="protein sequence ID" value="KAI5676643.1"/>
    <property type="molecule type" value="Genomic_DNA"/>
</dbReference>